<dbReference type="PANTHER" id="PTHR47844:SF1">
    <property type="entry name" value="EXOSTOSIN-LIKE 2"/>
    <property type="match status" value="1"/>
</dbReference>
<dbReference type="STRING" id="1291518.A0A0D9P106"/>
<accession>A0A0D9P106</accession>
<proteinExistence type="predicted"/>
<keyword evidence="2" id="KW-0328">Glycosyltransferase</keyword>
<feature type="transmembrane region" description="Helical" evidence="9">
    <location>
        <begin position="437"/>
        <end position="457"/>
    </location>
</feature>
<evidence type="ECO:0000313" key="10">
    <source>
        <dbReference type="EMBL" id="KJK79753.1"/>
    </source>
</evidence>
<keyword evidence="11" id="KW-1185">Reference proteome</keyword>
<keyword evidence="3" id="KW-0808">Transferase</keyword>
<dbReference type="GO" id="GO:0016020">
    <property type="term" value="C:membrane"/>
    <property type="evidence" value="ECO:0007669"/>
    <property type="project" value="UniProtKB-SubCell"/>
</dbReference>
<protein>
    <recommendedName>
        <fullName evidence="12">Glycosyltransferase 2-like domain-containing protein</fullName>
    </recommendedName>
</protein>
<feature type="transmembrane region" description="Helical" evidence="9">
    <location>
        <begin position="464"/>
        <end position="486"/>
    </location>
</feature>
<dbReference type="Gene3D" id="3.90.550.10">
    <property type="entry name" value="Spore Coat Polysaccharide Biosynthesis Protein SpsA, Chain A"/>
    <property type="match status" value="1"/>
</dbReference>
<gene>
    <name evidence="10" type="ORF">H634G_05345</name>
</gene>
<evidence type="ECO:0000256" key="3">
    <source>
        <dbReference type="ARBA" id="ARBA00022679"/>
    </source>
</evidence>
<keyword evidence="6 9" id="KW-0472">Membrane</keyword>
<evidence type="ECO:0000256" key="7">
    <source>
        <dbReference type="ARBA" id="ARBA00023180"/>
    </source>
</evidence>
<evidence type="ECO:0000256" key="4">
    <source>
        <dbReference type="ARBA" id="ARBA00022692"/>
    </source>
</evidence>
<dbReference type="AlphaFoldDB" id="A0A0D9P106"/>
<feature type="compositionally biased region" description="Polar residues" evidence="8">
    <location>
        <begin position="497"/>
        <end position="506"/>
    </location>
</feature>
<keyword evidence="4 9" id="KW-0812">Transmembrane</keyword>
<keyword evidence="5 9" id="KW-1133">Transmembrane helix</keyword>
<dbReference type="OrthoDB" id="3828420at2759"/>
<dbReference type="InterPro" id="IPR052427">
    <property type="entry name" value="Glycosyltrans_GT2/GT47"/>
</dbReference>
<organism evidence="10 11">
    <name type="scientific">Metarhizium anisopliae BRIP 53293</name>
    <dbReference type="NCBI Taxonomy" id="1291518"/>
    <lineage>
        <taxon>Eukaryota</taxon>
        <taxon>Fungi</taxon>
        <taxon>Dikarya</taxon>
        <taxon>Ascomycota</taxon>
        <taxon>Pezizomycotina</taxon>
        <taxon>Sordariomycetes</taxon>
        <taxon>Hypocreomycetidae</taxon>
        <taxon>Hypocreales</taxon>
        <taxon>Clavicipitaceae</taxon>
        <taxon>Metarhizium</taxon>
    </lineage>
</organism>
<evidence type="ECO:0000256" key="2">
    <source>
        <dbReference type="ARBA" id="ARBA00022676"/>
    </source>
</evidence>
<dbReference type="GO" id="GO:0016757">
    <property type="term" value="F:glycosyltransferase activity"/>
    <property type="evidence" value="ECO:0007669"/>
    <property type="project" value="UniProtKB-KW"/>
</dbReference>
<evidence type="ECO:0008006" key="12">
    <source>
        <dbReference type="Google" id="ProtNLM"/>
    </source>
</evidence>
<evidence type="ECO:0000256" key="5">
    <source>
        <dbReference type="ARBA" id="ARBA00022989"/>
    </source>
</evidence>
<dbReference type="Pfam" id="PF13641">
    <property type="entry name" value="Glyco_tranf_2_3"/>
    <property type="match status" value="1"/>
</dbReference>
<dbReference type="PANTHER" id="PTHR47844">
    <property type="entry name" value="SYNTHASE CPS1, PUTATIVE (AFU_ORTHOLOGUE AFUA_7G02500)-RELATED"/>
    <property type="match status" value="1"/>
</dbReference>
<evidence type="ECO:0000256" key="1">
    <source>
        <dbReference type="ARBA" id="ARBA00004370"/>
    </source>
</evidence>
<evidence type="ECO:0000256" key="9">
    <source>
        <dbReference type="SAM" id="Phobius"/>
    </source>
</evidence>
<evidence type="ECO:0000256" key="8">
    <source>
        <dbReference type="SAM" id="MobiDB-lite"/>
    </source>
</evidence>
<evidence type="ECO:0000256" key="6">
    <source>
        <dbReference type="ARBA" id="ARBA00023136"/>
    </source>
</evidence>
<reference evidence="11" key="1">
    <citation type="journal article" date="2014" name="BMC Genomics">
        <title>The genome sequence of the biocontrol fungus Metarhizium anisopliae and comparative genomics of Metarhizium species.</title>
        <authorList>
            <person name="Pattemore J.A."/>
            <person name="Hane J.K."/>
            <person name="Williams A.H."/>
            <person name="Wilson B.A."/>
            <person name="Stodart B.J."/>
            <person name="Ash G.J."/>
        </authorList>
    </citation>
    <scope>NUCLEOTIDE SEQUENCE [LARGE SCALE GENOMIC DNA]</scope>
    <source>
        <strain evidence="11">BRIP 53293</strain>
    </source>
</reference>
<feature type="transmembrane region" description="Helical" evidence="9">
    <location>
        <begin position="399"/>
        <end position="425"/>
    </location>
</feature>
<dbReference type="SUPFAM" id="SSF53448">
    <property type="entry name" value="Nucleotide-diphospho-sugar transferases"/>
    <property type="match status" value="1"/>
</dbReference>
<dbReference type="InterPro" id="IPR029044">
    <property type="entry name" value="Nucleotide-diphossugar_trans"/>
</dbReference>
<dbReference type="CDD" id="cd06434">
    <property type="entry name" value="GT2_HAS"/>
    <property type="match status" value="1"/>
</dbReference>
<feature type="region of interest" description="Disordered" evidence="8">
    <location>
        <begin position="497"/>
        <end position="534"/>
    </location>
</feature>
<comment type="subcellular location">
    <subcellularLocation>
        <location evidence="1">Membrane</location>
    </subcellularLocation>
</comment>
<dbReference type="EMBL" id="KE384730">
    <property type="protein sequence ID" value="KJK79753.1"/>
    <property type="molecule type" value="Genomic_DNA"/>
</dbReference>
<name>A0A0D9P106_METAN</name>
<dbReference type="Proteomes" id="UP000054544">
    <property type="component" value="Unassembled WGS sequence"/>
</dbReference>
<keyword evidence="7" id="KW-0325">Glycoprotein</keyword>
<evidence type="ECO:0000313" key="11">
    <source>
        <dbReference type="Proteomes" id="UP000054544"/>
    </source>
</evidence>
<sequence>MDLILAVIPVELSASDDQGYENHISNGNGNGNGDSQTSASAHFFPLRAPASFQTSPYLGVANSISTMETHFGNLPMRLCGVLVPSLPSFDFLNSTTFWAYLFWILWLHRYVRLLVHCLSHWTYKSKPLPANPKYTNQDVTVVVPTIHDNPEELKPSLRSLLACNPACLYLVTPYDKFEALKKAAEQLGVENVQVLSNTIANKRRQLCEAIPSIETPITVLADDDVTWPSKMLTYLLAPFEDDKMGGVGSCQRVKRVWYEPWSTRIWNWLGAAYIERRNFEITATHNIDGGTSCMSGRTVAYRTEILKGHDFLSEFQNEKWGEGTLNTDDDNFITRWLVKNRWKTWIQYDPECELETTLENSMELFVLQCIRWARSNWRSNWTSLFIEGHVWKQQMWCTYALHIATFTSLAFLVDPLLLLSCWQATADWDTAQRERAFWAQFIFMFGFTKVVKLVGLFKRNPSDIVFLPVSIIFGYFHGLIKIYALLTLRTTTWGSRPDGDTNNDSRLQPLPRPSEYVASPKTKEHSDLTASSASGISDGFKIRQKVWGFLTRNQPEDLGKI</sequence>